<dbReference type="EMBL" id="JAKNSF020000046">
    <property type="protein sequence ID" value="KAK7725843.1"/>
    <property type="molecule type" value="Genomic_DNA"/>
</dbReference>
<evidence type="ECO:0000256" key="2">
    <source>
        <dbReference type="ARBA" id="ARBA00022692"/>
    </source>
</evidence>
<evidence type="ECO:0000256" key="1">
    <source>
        <dbReference type="ARBA" id="ARBA00004141"/>
    </source>
</evidence>
<evidence type="ECO:0000256" key="4">
    <source>
        <dbReference type="ARBA" id="ARBA00023136"/>
    </source>
</evidence>
<dbReference type="InterPro" id="IPR007568">
    <property type="entry name" value="RTA1"/>
</dbReference>
<keyword evidence="7" id="KW-1185">Reference proteome</keyword>
<evidence type="ECO:0000256" key="5">
    <source>
        <dbReference type="SAM" id="Phobius"/>
    </source>
</evidence>
<name>A0ABR1P403_DIAER</name>
<dbReference type="Pfam" id="PF04479">
    <property type="entry name" value="RTA1"/>
    <property type="match status" value="1"/>
</dbReference>
<keyword evidence="3 5" id="KW-1133">Transmembrane helix</keyword>
<gene>
    <name evidence="6" type="ORF">SLS63_007835</name>
</gene>
<proteinExistence type="predicted"/>
<dbReference type="PANTHER" id="PTHR31465">
    <property type="entry name" value="PROTEIN RTA1-RELATED"/>
    <property type="match status" value="1"/>
</dbReference>
<evidence type="ECO:0008006" key="8">
    <source>
        <dbReference type="Google" id="ProtNLM"/>
    </source>
</evidence>
<evidence type="ECO:0000256" key="3">
    <source>
        <dbReference type="ARBA" id="ARBA00022989"/>
    </source>
</evidence>
<keyword evidence="2 5" id="KW-0812">Transmembrane</keyword>
<feature type="transmembrane region" description="Helical" evidence="5">
    <location>
        <begin position="258"/>
        <end position="278"/>
    </location>
</feature>
<reference evidence="6 7" key="1">
    <citation type="submission" date="2024-02" db="EMBL/GenBank/DDBJ databases">
        <title>De novo assembly and annotation of 12 fungi associated with fruit tree decline syndrome in Ontario, Canada.</title>
        <authorList>
            <person name="Sulman M."/>
            <person name="Ellouze W."/>
            <person name="Ilyukhin E."/>
        </authorList>
    </citation>
    <scope>NUCLEOTIDE SEQUENCE [LARGE SCALE GENOMIC DNA]</scope>
    <source>
        <strain evidence="6 7">M169</strain>
    </source>
</reference>
<sequence length="310" mass="33912">MADYSSLPPDVVLFGPDGNCTLDICPIEASLYGYRPRMSASIAFIVLYALSACIHIYLGWLWKKWFFMCCMVLGALDGIAGYTGRIILYNNPFDFTGFMLQIICITSTPVFFTAAIYVSLAATIEYFAPEVSRFRPRLYYWLFIPGDLICLVIQAAGGAMSTTSSGASQTGVDLALAGLVLQVVFMLVFCALFADYLIRYHRFSKTSAVGGGGPKFTRRLAVFFGFTATATLLILVRCAYRLAELHEGYGGDLVRDEALFIGLEGVMIIIAVFCLMVGHPGLVFGNDKKATGGYSTSDSQISEQKPYATH</sequence>
<feature type="transmembrane region" description="Helical" evidence="5">
    <location>
        <begin position="219"/>
        <end position="243"/>
    </location>
</feature>
<organism evidence="6 7">
    <name type="scientific">Diaporthe eres</name>
    <name type="common">Phomopsis oblonga</name>
    <dbReference type="NCBI Taxonomy" id="83184"/>
    <lineage>
        <taxon>Eukaryota</taxon>
        <taxon>Fungi</taxon>
        <taxon>Dikarya</taxon>
        <taxon>Ascomycota</taxon>
        <taxon>Pezizomycotina</taxon>
        <taxon>Sordariomycetes</taxon>
        <taxon>Sordariomycetidae</taxon>
        <taxon>Diaporthales</taxon>
        <taxon>Diaporthaceae</taxon>
        <taxon>Diaporthe</taxon>
        <taxon>Diaporthe eres species complex</taxon>
    </lineage>
</organism>
<accession>A0ABR1P403</accession>
<protein>
    <recommendedName>
        <fullName evidence="8">Parasitic phase-specific protein PSP-1</fullName>
    </recommendedName>
</protein>
<feature type="transmembrane region" description="Helical" evidence="5">
    <location>
        <begin position="38"/>
        <end position="58"/>
    </location>
</feature>
<dbReference type="Proteomes" id="UP001430848">
    <property type="component" value="Unassembled WGS sequence"/>
</dbReference>
<feature type="transmembrane region" description="Helical" evidence="5">
    <location>
        <begin position="138"/>
        <end position="156"/>
    </location>
</feature>
<feature type="transmembrane region" description="Helical" evidence="5">
    <location>
        <begin position="176"/>
        <end position="198"/>
    </location>
</feature>
<keyword evidence="4 5" id="KW-0472">Membrane</keyword>
<evidence type="ECO:0000313" key="7">
    <source>
        <dbReference type="Proteomes" id="UP001430848"/>
    </source>
</evidence>
<dbReference type="PANTHER" id="PTHR31465:SF9">
    <property type="entry name" value="SPHINGOID LONG-CHAIN BASE TRANSPORTER RSB1"/>
    <property type="match status" value="1"/>
</dbReference>
<comment type="caution">
    <text evidence="6">The sequence shown here is derived from an EMBL/GenBank/DDBJ whole genome shotgun (WGS) entry which is preliminary data.</text>
</comment>
<evidence type="ECO:0000313" key="6">
    <source>
        <dbReference type="EMBL" id="KAK7725843.1"/>
    </source>
</evidence>
<comment type="subcellular location">
    <subcellularLocation>
        <location evidence="1">Membrane</location>
        <topology evidence="1">Multi-pass membrane protein</topology>
    </subcellularLocation>
</comment>
<feature type="transmembrane region" description="Helical" evidence="5">
    <location>
        <begin position="65"/>
        <end position="88"/>
    </location>
</feature>
<feature type="transmembrane region" description="Helical" evidence="5">
    <location>
        <begin position="100"/>
        <end position="126"/>
    </location>
</feature>